<accession>A0A1H7QPG4</accession>
<evidence type="ECO:0008006" key="3">
    <source>
        <dbReference type="Google" id="ProtNLM"/>
    </source>
</evidence>
<reference evidence="2" key="1">
    <citation type="submission" date="2016-10" db="EMBL/GenBank/DDBJ databases">
        <authorList>
            <person name="Varghese N."/>
            <person name="Submissions S."/>
        </authorList>
    </citation>
    <scope>NUCLEOTIDE SEQUENCE [LARGE SCALE GENOMIC DNA]</scope>
    <source>
        <strain evidence="2">CGMCC 1.9127</strain>
    </source>
</reference>
<dbReference type="EMBL" id="FOBI01000012">
    <property type="protein sequence ID" value="SEL49177.1"/>
    <property type="molecule type" value="Genomic_DNA"/>
</dbReference>
<gene>
    <name evidence="1" type="ORF">SAMN05216262_11237</name>
</gene>
<sequence>MVTDTEGYIQVIEYLTEHLSLFEHSTSAKQTKTSVLEVIEQEMSEQIINLCNQNEHLSFNQRNTIVREIDAIVYDLQEILSGVINNPVNAEQVSFIQEFAMLIKNLFDIEINQHMGNSES</sequence>
<dbReference type="OrthoDB" id="5917039at2"/>
<evidence type="ECO:0000313" key="2">
    <source>
        <dbReference type="Proteomes" id="UP000199297"/>
    </source>
</evidence>
<name>A0A1H7QPG4_9GAMM</name>
<organism evidence="1 2">
    <name type="scientific">Colwellia chukchiensis</name>
    <dbReference type="NCBI Taxonomy" id="641665"/>
    <lineage>
        <taxon>Bacteria</taxon>
        <taxon>Pseudomonadati</taxon>
        <taxon>Pseudomonadota</taxon>
        <taxon>Gammaproteobacteria</taxon>
        <taxon>Alteromonadales</taxon>
        <taxon>Colwelliaceae</taxon>
        <taxon>Colwellia</taxon>
    </lineage>
</organism>
<keyword evidence="2" id="KW-1185">Reference proteome</keyword>
<dbReference type="STRING" id="641665.GCA_002104455_01077"/>
<protein>
    <recommendedName>
        <fullName evidence="3">Topoisomerase II</fullName>
    </recommendedName>
</protein>
<dbReference type="AlphaFoldDB" id="A0A1H7QPG4"/>
<evidence type="ECO:0000313" key="1">
    <source>
        <dbReference type="EMBL" id="SEL49177.1"/>
    </source>
</evidence>
<dbReference type="Proteomes" id="UP000199297">
    <property type="component" value="Unassembled WGS sequence"/>
</dbReference>
<proteinExistence type="predicted"/>
<dbReference type="Pfam" id="PF12290">
    <property type="entry name" value="DUF3802"/>
    <property type="match status" value="1"/>
</dbReference>
<dbReference type="RefSeq" id="WP_085285461.1">
    <property type="nucleotide sequence ID" value="NZ_FOBI01000012.1"/>
</dbReference>
<dbReference type="InterPro" id="IPR020979">
    <property type="entry name" value="Uncharacterised_A0KLC6"/>
</dbReference>